<comment type="caution">
    <text evidence="3">The sequence shown here is derived from an EMBL/GenBank/DDBJ whole genome shotgun (WGS) entry which is preliminary data.</text>
</comment>
<dbReference type="OrthoDB" id="654211at2759"/>
<feature type="domain" description="C2H2-type" evidence="2">
    <location>
        <begin position="151"/>
        <end position="181"/>
    </location>
</feature>
<feature type="non-terminal residue" evidence="3">
    <location>
        <position position="252"/>
    </location>
</feature>
<evidence type="ECO:0000256" key="1">
    <source>
        <dbReference type="PROSITE-ProRule" id="PRU00042"/>
    </source>
</evidence>
<evidence type="ECO:0000313" key="4">
    <source>
        <dbReference type="Proteomes" id="UP000078046"/>
    </source>
</evidence>
<evidence type="ECO:0000313" key="3">
    <source>
        <dbReference type="EMBL" id="OAF66583.1"/>
    </source>
</evidence>
<sequence>MNNSSKISKRLQCLYCSKMVSDKGRLKIHIRFKHPQYPLTQTSYDDLFILSIYKMKTSKLNVEDDLRSALSSTQPHILDLIKNKNFIDFVCHYNKCNTNTHDLKEFKEHIKQHSMGRNRKCLWDDCTSLVTYKKLESFFYHLVHHITKNVIYCPFKECRQMFGKQQYLPHHLKRVHLLTKEKTNEIINNISSSEKLQHNVPLTKSQSNVSHMFTEPKQILSYKKSPEAKDIQESNFFDFNRLVEQWYVNQEQ</sequence>
<dbReference type="SMART" id="SM00355">
    <property type="entry name" value="ZnF_C2H2"/>
    <property type="match status" value="4"/>
</dbReference>
<keyword evidence="1" id="KW-0862">Zinc</keyword>
<organism evidence="3 4">
    <name type="scientific">Intoshia linei</name>
    <dbReference type="NCBI Taxonomy" id="1819745"/>
    <lineage>
        <taxon>Eukaryota</taxon>
        <taxon>Metazoa</taxon>
        <taxon>Spiralia</taxon>
        <taxon>Lophotrochozoa</taxon>
        <taxon>Mesozoa</taxon>
        <taxon>Orthonectida</taxon>
        <taxon>Rhopaluridae</taxon>
        <taxon>Intoshia</taxon>
    </lineage>
</organism>
<dbReference type="Proteomes" id="UP000078046">
    <property type="component" value="Unassembled WGS sequence"/>
</dbReference>
<dbReference type="EMBL" id="LWCA01000888">
    <property type="protein sequence ID" value="OAF66583.1"/>
    <property type="molecule type" value="Genomic_DNA"/>
</dbReference>
<dbReference type="PROSITE" id="PS00028">
    <property type="entry name" value="ZINC_FINGER_C2H2_1"/>
    <property type="match status" value="2"/>
</dbReference>
<reference evidence="3 4" key="1">
    <citation type="submission" date="2016-04" db="EMBL/GenBank/DDBJ databases">
        <title>The genome of Intoshia linei affirms orthonectids as highly simplified spiralians.</title>
        <authorList>
            <person name="Mikhailov K.V."/>
            <person name="Slusarev G.S."/>
            <person name="Nikitin M.A."/>
            <person name="Logacheva M.D."/>
            <person name="Penin A."/>
            <person name="Aleoshin V."/>
            <person name="Panchin Y.V."/>
        </authorList>
    </citation>
    <scope>NUCLEOTIDE SEQUENCE [LARGE SCALE GENOMIC DNA]</scope>
    <source>
        <strain evidence="3">Intl2013</strain>
        <tissue evidence="3">Whole animal</tissue>
    </source>
</reference>
<evidence type="ECO:0000259" key="2">
    <source>
        <dbReference type="PROSITE" id="PS50157"/>
    </source>
</evidence>
<gene>
    <name evidence="3" type="ORF">A3Q56_05670</name>
</gene>
<keyword evidence="1" id="KW-0479">Metal-binding</keyword>
<dbReference type="InterPro" id="IPR013087">
    <property type="entry name" value="Znf_C2H2_type"/>
</dbReference>
<dbReference type="AlphaFoldDB" id="A0A177AYY6"/>
<accession>A0A177AYY6</accession>
<dbReference type="PROSITE" id="PS50157">
    <property type="entry name" value="ZINC_FINGER_C2H2_2"/>
    <property type="match status" value="1"/>
</dbReference>
<protein>
    <recommendedName>
        <fullName evidence="2">C2H2-type domain-containing protein</fullName>
    </recommendedName>
</protein>
<keyword evidence="1" id="KW-0863">Zinc-finger</keyword>
<dbReference type="GO" id="GO:0008270">
    <property type="term" value="F:zinc ion binding"/>
    <property type="evidence" value="ECO:0007669"/>
    <property type="project" value="UniProtKB-KW"/>
</dbReference>
<keyword evidence="4" id="KW-1185">Reference proteome</keyword>
<proteinExistence type="predicted"/>
<name>A0A177AYY6_9BILA</name>